<dbReference type="InterPro" id="IPR011765">
    <property type="entry name" value="Pept_M16_N"/>
</dbReference>
<dbReference type="Pfam" id="PF05193">
    <property type="entry name" value="Peptidase_M16_C"/>
    <property type="match status" value="1"/>
</dbReference>
<dbReference type="GO" id="GO:0005739">
    <property type="term" value="C:mitochondrion"/>
    <property type="evidence" value="ECO:0007669"/>
    <property type="project" value="TreeGrafter"/>
</dbReference>
<dbReference type="SUPFAM" id="SSF63411">
    <property type="entry name" value="LuxS/MPP-like metallohydrolase"/>
    <property type="match status" value="4"/>
</dbReference>
<dbReference type="GO" id="GO:0051603">
    <property type="term" value="P:proteolysis involved in protein catabolic process"/>
    <property type="evidence" value="ECO:0007669"/>
    <property type="project" value="TreeGrafter"/>
</dbReference>
<evidence type="ECO:0000256" key="1">
    <source>
        <dbReference type="ARBA" id="ARBA00001947"/>
    </source>
</evidence>
<feature type="domain" description="Coenzyme PQQ synthesis protein F-like C-terminal lobe" evidence="11">
    <location>
        <begin position="717"/>
        <end position="815"/>
    </location>
</feature>
<evidence type="ECO:0000259" key="10">
    <source>
        <dbReference type="Pfam" id="PF16187"/>
    </source>
</evidence>
<gene>
    <name evidence="12" type="ORF">B0J11DRAFT_598607</name>
</gene>
<dbReference type="Pfam" id="PF00675">
    <property type="entry name" value="Peptidase_M16"/>
    <property type="match status" value="1"/>
</dbReference>
<feature type="domain" description="Peptidase M16 C-terminal" evidence="9">
    <location>
        <begin position="160"/>
        <end position="337"/>
    </location>
</feature>
<dbReference type="AlphaFoldDB" id="A0A9P9D2J3"/>
<reference evidence="12" key="1">
    <citation type="journal article" date="2021" name="Nat. Commun.">
        <title>Genetic determinants of endophytism in the Arabidopsis root mycobiome.</title>
        <authorList>
            <person name="Mesny F."/>
            <person name="Miyauchi S."/>
            <person name="Thiergart T."/>
            <person name="Pickel B."/>
            <person name="Atanasova L."/>
            <person name="Karlsson M."/>
            <person name="Huettel B."/>
            <person name="Barry K.W."/>
            <person name="Haridas S."/>
            <person name="Chen C."/>
            <person name="Bauer D."/>
            <person name="Andreopoulos W."/>
            <person name="Pangilinan J."/>
            <person name="LaButti K."/>
            <person name="Riley R."/>
            <person name="Lipzen A."/>
            <person name="Clum A."/>
            <person name="Drula E."/>
            <person name="Henrissat B."/>
            <person name="Kohler A."/>
            <person name="Grigoriev I.V."/>
            <person name="Martin F.M."/>
            <person name="Hacquard S."/>
        </authorList>
    </citation>
    <scope>NUCLEOTIDE SEQUENCE</scope>
    <source>
        <strain evidence="12">MPI-CAGE-CH-0243</strain>
    </source>
</reference>
<comment type="similarity">
    <text evidence="2">Belongs to the peptidase M16 family.</text>
</comment>
<dbReference type="OrthoDB" id="952271at2759"/>
<dbReference type="GO" id="GO:0005829">
    <property type="term" value="C:cytosol"/>
    <property type="evidence" value="ECO:0007669"/>
    <property type="project" value="TreeGrafter"/>
</dbReference>
<evidence type="ECO:0000256" key="4">
    <source>
        <dbReference type="ARBA" id="ARBA00022723"/>
    </source>
</evidence>
<dbReference type="InterPro" id="IPR007863">
    <property type="entry name" value="Peptidase_M16_C"/>
</dbReference>
<keyword evidence="6" id="KW-0862">Zinc</keyword>
<dbReference type="InterPro" id="IPR032632">
    <property type="entry name" value="Peptidase_M16_M"/>
</dbReference>
<evidence type="ECO:0000313" key="13">
    <source>
        <dbReference type="Proteomes" id="UP000700596"/>
    </source>
</evidence>
<dbReference type="Pfam" id="PF16187">
    <property type="entry name" value="Peptidase_M16_M"/>
    <property type="match status" value="1"/>
</dbReference>
<keyword evidence="4" id="KW-0479">Metal-binding</keyword>
<dbReference type="PANTHER" id="PTHR43690:SF18">
    <property type="entry name" value="INSULIN-DEGRADING ENZYME-RELATED"/>
    <property type="match status" value="1"/>
</dbReference>
<dbReference type="Pfam" id="PF22456">
    <property type="entry name" value="PqqF-like_C_4"/>
    <property type="match status" value="1"/>
</dbReference>
<dbReference type="Gene3D" id="3.30.830.10">
    <property type="entry name" value="Metalloenzyme, LuxS/M16 peptidase-like"/>
    <property type="match status" value="4"/>
</dbReference>
<dbReference type="PANTHER" id="PTHR43690">
    <property type="entry name" value="NARDILYSIN"/>
    <property type="match status" value="1"/>
</dbReference>
<evidence type="ECO:0000256" key="2">
    <source>
        <dbReference type="ARBA" id="ARBA00007261"/>
    </source>
</evidence>
<sequence>MDVNVGSFSDPPLLPGLAHCVEHMLFLGTTKYPKEDAYISYIEAHSGTRNATTGSTSTKYYFEIATPAPIPSTVDSPFRGALDRFSQFFISPLFLENALDREIRAIDSENKNNLQSDFWRVWLLKGALSNPGHPWGHFSTGNWATLHDLPIAQGLRIQDECIKFYSQYYSANRMKLAVLGGEDLDTLQHWVEELFSPIKNMNLDQRRWDGISVYTDRELLTQTFVKPVSESHSLELVFPYRDEEKFYESHPSHYLSHLISHEGPGSILAYTRDKGWADRLFASEQSLCTGSSTFKIRVNLTKDGLKHYQKVVNVVFQAIAMIREQDPQRWIVDEQMRIKEINFRFQQKSSPIATTATLASNMQKSYRRMHILSGPVTIKKFDPELIVEAMSYVRPDNFQLIIVSQDFSGDWDQKEKWYAFECKEQRPEELHFPHRNEFIPNNFEVEKKGAVDLPGAPHQIGHDNKIRTWHKKDDKFRVPKAHVRIALWMSHLTTREFMLCTLHRELVTDALREHLYHATICSLWFTITNDSNGYFVTVGGYNDKLYDLFERVLVQIRDMEVQEDRFKIVVERVNRELRNEGCQEPYHQIGTYSRWLRTEKYFLADELLEELKNITPTDVQQFYAQALAKGINMEALCHGNLNEGEALRFTNLAEDMLKPKRFSSYQKPTRRSLVYPSGCNFIDERQSKDPANPNNCIEYNLYVGHSQDRGLRVNVLLLDQLTKTPAFHQLRTIEQLGYAIFSGISTADAWSGYKITIQSKKDCRFLESRVENFLSIFEKTLKGMSEDEFESHKRAVINHLLEKPKSLDQENMMIWTHIVNNTYDFKQAEEDVKHITSLTKQTAIAFYAQFISPSSPRRAKISTYIIAQARPNEPSADEKQKPALGIVSNIPKEENVVAELTTLEPSESMTASLDSELTPPKVQSNKAVEGEANLETPQDAHGVPVLITDVHAFKASFQLSTAIWPVGL</sequence>
<dbReference type="EMBL" id="JAGMWT010000024">
    <property type="protein sequence ID" value="KAH7111252.1"/>
    <property type="molecule type" value="Genomic_DNA"/>
</dbReference>
<evidence type="ECO:0000256" key="3">
    <source>
        <dbReference type="ARBA" id="ARBA00022670"/>
    </source>
</evidence>
<keyword evidence="3" id="KW-0645">Protease</keyword>
<protein>
    <submittedName>
        <fullName evidence="12">Metalloenzyme, LuxS/M16 peptidase-like protein</fullName>
    </submittedName>
</protein>
<accession>A0A9P9D2J3</accession>
<evidence type="ECO:0000256" key="5">
    <source>
        <dbReference type="ARBA" id="ARBA00022801"/>
    </source>
</evidence>
<dbReference type="GO" id="GO:0004222">
    <property type="term" value="F:metalloendopeptidase activity"/>
    <property type="evidence" value="ECO:0007669"/>
    <property type="project" value="UniProtKB-ARBA"/>
</dbReference>
<dbReference type="InterPro" id="IPR050626">
    <property type="entry name" value="Peptidase_M16"/>
</dbReference>
<evidence type="ECO:0000259" key="9">
    <source>
        <dbReference type="Pfam" id="PF05193"/>
    </source>
</evidence>
<keyword evidence="5" id="KW-0378">Hydrolase</keyword>
<feature type="domain" description="Peptidase M16 N-terminal" evidence="8">
    <location>
        <begin position="2"/>
        <end position="131"/>
    </location>
</feature>
<dbReference type="InterPro" id="IPR054734">
    <property type="entry name" value="PqqF-like_C_4"/>
</dbReference>
<evidence type="ECO:0000259" key="11">
    <source>
        <dbReference type="Pfam" id="PF22456"/>
    </source>
</evidence>
<evidence type="ECO:0000256" key="7">
    <source>
        <dbReference type="ARBA" id="ARBA00023049"/>
    </source>
</evidence>
<evidence type="ECO:0000256" key="6">
    <source>
        <dbReference type="ARBA" id="ARBA00022833"/>
    </source>
</evidence>
<feature type="domain" description="Peptidase M16 middle/third" evidence="10">
    <location>
        <begin position="343"/>
        <end position="610"/>
    </location>
</feature>
<comment type="caution">
    <text evidence="12">The sequence shown here is derived from an EMBL/GenBank/DDBJ whole genome shotgun (WGS) entry which is preliminary data.</text>
</comment>
<keyword evidence="13" id="KW-1185">Reference proteome</keyword>
<comment type="cofactor">
    <cofactor evidence="1">
        <name>Zn(2+)</name>
        <dbReference type="ChEBI" id="CHEBI:29105"/>
    </cofactor>
</comment>
<dbReference type="InterPro" id="IPR011249">
    <property type="entry name" value="Metalloenz_LuxS/M16"/>
</dbReference>
<dbReference type="GO" id="GO:0043171">
    <property type="term" value="P:peptide catabolic process"/>
    <property type="evidence" value="ECO:0007669"/>
    <property type="project" value="TreeGrafter"/>
</dbReference>
<evidence type="ECO:0000313" key="12">
    <source>
        <dbReference type="EMBL" id="KAH7111252.1"/>
    </source>
</evidence>
<name>A0A9P9D2J3_9PLEO</name>
<proteinExistence type="inferred from homology"/>
<dbReference type="Proteomes" id="UP000700596">
    <property type="component" value="Unassembled WGS sequence"/>
</dbReference>
<dbReference type="GO" id="GO:0046872">
    <property type="term" value="F:metal ion binding"/>
    <property type="evidence" value="ECO:0007669"/>
    <property type="project" value="UniProtKB-KW"/>
</dbReference>
<keyword evidence="7" id="KW-0482">Metalloprotease</keyword>
<dbReference type="FunFam" id="3.30.830.10:FF:000012">
    <property type="entry name" value="Protease 3"/>
    <property type="match status" value="1"/>
</dbReference>
<dbReference type="FunFam" id="3.30.830.10:FF:000005">
    <property type="entry name" value="nardilysin isoform X1"/>
    <property type="match status" value="1"/>
</dbReference>
<evidence type="ECO:0000259" key="8">
    <source>
        <dbReference type="Pfam" id="PF00675"/>
    </source>
</evidence>
<organism evidence="12 13">
    <name type="scientific">Dendryphion nanum</name>
    <dbReference type="NCBI Taxonomy" id="256645"/>
    <lineage>
        <taxon>Eukaryota</taxon>
        <taxon>Fungi</taxon>
        <taxon>Dikarya</taxon>
        <taxon>Ascomycota</taxon>
        <taxon>Pezizomycotina</taxon>
        <taxon>Dothideomycetes</taxon>
        <taxon>Pleosporomycetidae</taxon>
        <taxon>Pleosporales</taxon>
        <taxon>Torulaceae</taxon>
        <taxon>Dendryphion</taxon>
    </lineage>
</organism>